<reference evidence="2 3" key="1">
    <citation type="journal article" date="2014" name="Am. J. Bot.">
        <title>Genome assembly and annotation for red clover (Trifolium pratense; Fabaceae).</title>
        <authorList>
            <person name="Istvanek J."/>
            <person name="Jaros M."/>
            <person name="Krenek A."/>
            <person name="Repkova J."/>
        </authorList>
    </citation>
    <scope>NUCLEOTIDE SEQUENCE [LARGE SCALE GENOMIC DNA]</scope>
    <source>
        <strain evidence="3">cv. Tatra</strain>
        <tissue evidence="2">Young leaves</tissue>
    </source>
</reference>
<evidence type="ECO:0000313" key="3">
    <source>
        <dbReference type="Proteomes" id="UP000236291"/>
    </source>
</evidence>
<comment type="caution">
    <text evidence="2">The sequence shown here is derived from an EMBL/GenBank/DDBJ whole genome shotgun (WGS) entry which is preliminary data.</text>
</comment>
<reference evidence="2 3" key="2">
    <citation type="journal article" date="2017" name="Front. Plant Sci.">
        <title>Gene Classification and Mining of Molecular Markers Useful in Red Clover (Trifolium pratense) Breeding.</title>
        <authorList>
            <person name="Istvanek J."/>
            <person name="Dluhosova J."/>
            <person name="Dluhos P."/>
            <person name="Patkova L."/>
            <person name="Nedelnik J."/>
            <person name="Repkova J."/>
        </authorList>
    </citation>
    <scope>NUCLEOTIDE SEQUENCE [LARGE SCALE GENOMIC DNA]</scope>
    <source>
        <strain evidence="3">cv. Tatra</strain>
        <tissue evidence="2">Young leaves</tissue>
    </source>
</reference>
<protein>
    <submittedName>
        <fullName evidence="2">Uncharacterized protein</fullName>
    </submittedName>
</protein>
<gene>
    <name evidence="2" type="ORF">L195_g060164</name>
</gene>
<dbReference type="Proteomes" id="UP000236291">
    <property type="component" value="Unassembled WGS sequence"/>
</dbReference>
<dbReference type="AlphaFoldDB" id="A0A2K3K2C3"/>
<evidence type="ECO:0000313" key="2">
    <source>
        <dbReference type="EMBL" id="PNX60402.1"/>
    </source>
</evidence>
<evidence type="ECO:0000256" key="1">
    <source>
        <dbReference type="SAM" id="MobiDB-lite"/>
    </source>
</evidence>
<sequence>MSKACFQGLEESIPGCELVVTVHPLSNNWEILKIQPIASVPSNLGMSSFMRGGKAESGCGLSGGGGGSGGDEEEACDVKAA</sequence>
<feature type="non-terminal residue" evidence="2">
    <location>
        <position position="81"/>
    </location>
</feature>
<name>A0A2K3K2C3_TRIPR</name>
<dbReference type="EMBL" id="ASHM01136504">
    <property type="protein sequence ID" value="PNX60402.1"/>
    <property type="molecule type" value="Genomic_DNA"/>
</dbReference>
<proteinExistence type="predicted"/>
<feature type="compositionally biased region" description="Gly residues" evidence="1">
    <location>
        <begin position="60"/>
        <end position="69"/>
    </location>
</feature>
<accession>A0A2K3K2C3</accession>
<organism evidence="2 3">
    <name type="scientific">Trifolium pratense</name>
    <name type="common">Red clover</name>
    <dbReference type="NCBI Taxonomy" id="57577"/>
    <lineage>
        <taxon>Eukaryota</taxon>
        <taxon>Viridiplantae</taxon>
        <taxon>Streptophyta</taxon>
        <taxon>Embryophyta</taxon>
        <taxon>Tracheophyta</taxon>
        <taxon>Spermatophyta</taxon>
        <taxon>Magnoliopsida</taxon>
        <taxon>eudicotyledons</taxon>
        <taxon>Gunneridae</taxon>
        <taxon>Pentapetalae</taxon>
        <taxon>rosids</taxon>
        <taxon>fabids</taxon>
        <taxon>Fabales</taxon>
        <taxon>Fabaceae</taxon>
        <taxon>Papilionoideae</taxon>
        <taxon>50 kb inversion clade</taxon>
        <taxon>NPAAA clade</taxon>
        <taxon>Hologalegina</taxon>
        <taxon>IRL clade</taxon>
        <taxon>Trifolieae</taxon>
        <taxon>Trifolium</taxon>
    </lineage>
</organism>
<feature type="region of interest" description="Disordered" evidence="1">
    <location>
        <begin position="60"/>
        <end position="81"/>
    </location>
</feature>